<name>A0A454TM67_9RALS</name>
<dbReference type="Proteomes" id="UP000271222">
    <property type="component" value="Unassembled WGS sequence"/>
</dbReference>
<dbReference type="OrthoDB" id="9182570at2"/>
<sequence length="72" mass="8061">MKYRIDASKRNPTEAHVNNVAVSKSTFLRSRATKIAAGFIKQGYWVEVFDDDSGEQLAGPFDPDERAPSFIL</sequence>
<dbReference type="RefSeq" id="WP_123203705.1">
    <property type="nucleotide sequence ID" value="NZ_RJTL01000035.1"/>
</dbReference>
<comment type="caution">
    <text evidence="1">The sequence shown here is derived from an EMBL/GenBank/DDBJ whole genome shotgun (WGS) entry which is preliminary data.</text>
</comment>
<gene>
    <name evidence="1" type="ORF">EGA29_19290</name>
</gene>
<evidence type="ECO:0000313" key="1">
    <source>
        <dbReference type="EMBL" id="RNM03229.1"/>
    </source>
</evidence>
<organism evidence="1 2">
    <name type="scientific">Ralstonia pseudosolanacearum</name>
    <dbReference type="NCBI Taxonomy" id="1310165"/>
    <lineage>
        <taxon>Bacteria</taxon>
        <taxon>Pseudomonadati</taxon>
        <taxon>Pseudomonadota</taxon>
        <taxon>Betaproteobacteria</taxon>
        <taxon>Burkholderiales</taxon>
        <taxon>Burkholderiaceae</taxon>
        <taxon>Ralstonia</taxon>
        <taxon>Ralstonia solanacearum species complex</taxon>
    </lineage>
</organism>
<dbReference type="AlphaFoldDB" id="A0A454TM67"/>
<proteinExistence type="predicted"/>
<reference evidence="1 2" key="1">
    <citation type="submission" date="2018-10" db="EMBL/GenBank/DDBJ databases">
        <title>Draft Genome Sequence of Ralstonia pseudosolanacearum (R. solanacearum phylotype I) Strain Tg03 Isolated from Luffa cylindrica in China.</title>
        <authorList>
            <person name="Yuan G.-Q."/>
            <person name="Li Q.-Q."/>
            <person name="Zhang Y.-W."/>
        </authorList>
    </citation>
    <scope>NUCLEOTIDE SEQUENCE [LARGE SCALE GENOMIC DNA]</scope>
    <source>
        <strain evidence="1 2">Tg03</strain>
    </source>
</reference>
<evidence type="ECO:0000313" key="2">
    <source>
        <dbReference type="Proteomes" id="UP000271222"/>
    </source>
</evidence>
<accession>A0A454TM67</accession>
<protein>
    <submittedName>
        <fullName evidence="1">Uncharacterized protein</fullName>
    </submittedName>
</protein>
<dbReference type="EMBL" id="RJTL01000035">
    <property type="protein sequence ID" value="RNM03229.1"/>
    <property type="molecule type" value="Genomic_DNA"/>
</dbReference>